<keyword evidence="3" id="KW-1185">Reference proteome</keyword>
<dbReference type="SUPFAM" id="SSF49464">
    <property type="entry name" value="Carboxypeptidase regulatory domain-like"/>
    <property type="match status" value="1"/>
</dbReference>
<reference evidence="3" key="1">
    <citation type="journal article" date="2019" name="Int. J. Syst. Evol. Microbiol.">
        <title>The Global Catalogue of Microorganisms (GCM) 10K type strain sequencing project: providing services to taxonomists for standard genome sequencing and annotation.</title>
        <authorList>
            <consortium name="The Broad Institute Genomics Platform"/>
            <consortium name="The Broad Institute Genome Sequencing Center for Infectious Disease"/>
            <person name="Wu L."/>
            <person name="Ma J."/>
        </authorList>
    </citation>
    <scope>NUCLEOTIDE SEQUENCE [LARGE SCALE GENOMIC DNA]</scope>
    <source>
        <strain evidence="3">CECT 7956</strain>
    </source>
</reference>
<evidence type="ECO:0000259" key="1">
    <source>
        <dbReference type="Pfam" id="PF07715"/>
    </source>
</evidence>
<name>A0ABV7Z3L1_9BACT</name>
<dbReference type="Pfam" id="PF13715">
    <property type="entry name" value="CarbopepD_reg_2"/>
    <property type="match status" value="1"/>
</dbReference>
<organism evidence="2 3">
    <name type="scientific">Lacihabitans lacunae</name>
    <dbReference type="NCBI Taxonomy" id="1028214"/>
    <lineage>
        <taxon>Bacteria</taxon>
        <taxon>Pseudomonadati</taxon>
        <taxon>Bacteroidota</taxon>
        <taxon>Cytophagia</taxon>
        <taxon>Cytophagales</taxon>
        <taxon>Leadbetterellaceae</taxon>
        <taxon>Lacihabitans</taxon>
    </lineage>
</organism>
<proteinExistence type="predicted"/>
<dbReference type="EMBL" id="JBHRYQ010000002">
    <property type="protein sequence ID" value="MFC3813312.1"/>
    <property type="molecule type" value="Genomic_DNA"/>
</dbReference>
<accession>A0ABV7Z3L1</accession>
<dbReference type="InterPro" id="IPR008969">
    <property type="entry name" value="CarboxyPept-like_regulatory"/>
</dbReference>
<dbReference type="Proteomes" id="UP001595616">
    <property type="component" value="Unassembled WGS sequence"/>
</dbReference>
<feature type="domain" description="TonB-dependent receptor plug" evidence="1">
    <location>
        <begin position="141"/>
        <end position="223"/>
    </location>
</feature>
<protein>
    <submittedName>
        <fullName evidence="2">Carboxypeptidase-like regulatory domain-containing protein</fullName>
    </submittedName>
</protein>
<dbReference type="SUPFAM" id="SSF56935">
    <property type="entry name" value="Porins"/>
    <property type="match status" value="1"/>
</dbReference>
<dbReference type="RefSeq" id="WP_379840299.1">
    <property type="nucleotide sequence ID" value="NZ_JBHRYQ010000002.1"/>
</dbReference>
<gene>
    <name evidence="2" type="ORF">ACFOOI_21790</name>
</gene>
<evidence type="ECO:0000313" key="2">
    <source>
        <dbReference type="EMBL" id="MFC3813312.1"/>
    </source>
</evidence>
<dbReference type="Gene3D" id="2.170.130.10">
    <property type="entry name" value="TonB-dependent receptor, plug domain"/>
    <property type="match status" value="1"/>
</dbReference>
<dbReference type="InterPro" id="IPR012910">
    <property type="entry name" value="Plug_dom"/>
</dbReference>
<evidence type="ECO:0000313" key="3">
    <source>
        <dbReference type="Proteomes" id="UP001595616"/>
    </source>
</evidence>
<dbReference type="InterPro" id="IPR037066">
    <property type="entry name" value="Plug_dom_sf"/>
</dbReference>
<comment type="caution">
    <text evidence="2">The sequence shown here is derived from an EMBL/GenBank/DDBJ whole genome shotgun (WGS) entry which is preliminary data.</text>
</comment>
<dbReference type="Gene3D" id="2.60.40.1120">
    <property type="entry name" value="Carboxypeptidase-like, regulatory domain"/>
    <property type="match status" value="1"/>
</dbReference>
<dbReference type="Pfam" id="PF07715">
    <property type="entry name" value="Plug"/>
    <property type="match status" value="1"/>
</dbReference>
<sequence length="760" mass="86207">MRILILILLTTGYVHSQTIKGRVIDLETKQSLPFANVQISGVNVTAASQADSSGYFKFNNLAIGRYDLRVSYVGYETYMQKSILLLSGKQQEIQVTMQSNYKELEELVIKSEKETLQDISSKKISVEQTSRYAATWGDPARMALSFAGVSTVNDQTNELVIRGNSPKGLLWLIDGVEVPNPNHFASDGASGGLISVLNVNTLKNSTFYTGAFPANYGNATSGVFDVRLREGNNQAFENSINVNILGLDFSTEGPISKRKKSSFLYNYRFSNTKLINTLGLSSVFQAATPKYQDMVFKLNFPSKNNNYSLWGIYGNNTTNFTLESFLEIDNRANFYASGFNWARYINKERFLETTLSFSGNENINNQKSIGERIDENRISELKYNYLRLNTNFTQKIKSNTTLQLGGILSNLSYNLNGFFDTSIKEINLIASDVSLKGRGNTIFYQNYVSLRYRNSLFDLNVGLHNTNFFLNNSSTLEPRVRVKYKNGSKQSFDLAIGYHSRLEPLSIYLFKNNLLLNGNEVSNKELKSPRALHFVLGYTYILANNWKLNSEVYYQKNMMIGVVDTALVKGIENYTLINQTNSVNLLPLNSIGIGKNYGWELSLEKSLRKGIYFLYTTSIFRSKYALNSNDYYKSTRFDNRYVVNLLGGKEWQIKKNIFSINLKNCLAGGIRVQPSTVVNNSVVQDSKNGYSEKLRDYQRTDIKFAYIINFSKVTAQFSMDINNVTNRKNPLLRVYNPVIKNFETINQLGLLPVLGFRLNF</sequence>